<comment type="caution">
    <text evidence="3">The sequence shown here is derived from an EMBL/GenBank/DDBJ whole genome shotgun (WGS) entry which is preliminary data.</text>
</comment>
<name>A0A7W6NJD6_9HYPH</name>
<keyword evidence="3" id="KW-0238">DNA-binding</keyword>
<dbReference type="EMBL" id="JACIEZ010000001">
    <property type="protein sequence ID" value="MBB4063623.1"/>
    <property type="molecule type" value="Genomic_DNA"/>
</dbReference>
<dbReference type="PANTHER" id="PTHR33164">
    <property type="entry name" value="TRANSCRIPTIONAL REGULATOR, MARR FAMILY"/>
    <property type="match status" value="1"/>
</dbReference>
<dbReference type="InterPro" id="IPR000835">
    <property type="entry name" value="HTH_MarR-typ"/>
</dbReference>
<dbReference type="Pfam" id="PF12802">
    <property type="entry name" value="MarR_2"/>
    <property type="match status" value="1"/>
</dbReference>
<accession>A0A7W6NJD6</accession>
<dbReference type="RefSeq" id="WP_183364801.1">
    <property type="nucleotide sequence ID" value="NZ_JACIEZ010000001.1"/>
</dbReference>
<sequence length="214" mass="22972">METPLDENSIEFRLSEGLSRLATVLGADDRARAKALGLTATQLSVIELLAGRPEGVGVGEIARHLAVTQPSATDSIIALERKGLVEKVSPVGDRRASIVRLTVEGRQSTSAGVAVAGALTNAVSQLPEARKEALLVTVITLIRTLQEAGAIPVQRMCPTCQYFRPHHHADPRQPHHCALVDAAFGDPELRVDCRDHRSPDPAQQAATWRAFTKG</sequence>
<dbReference type="PANTHER" id="PTHR33164:SF43">
    <property type="entry name" value="HTH-TYPE TRANSCRIPTIONAL REPRESSOR YETL"/>
    <property type="match status" value="1"/>
</dbReference>
<dbReference type="AlphaFoldDB" id="A0A7W6NJD6"/>
<evidence type="ECO:0000313" key="3">
    <source>
        <dbReference type="EMBL" id="MBB4063623.1"/>
    </source>
</evidence>
<evidence type="ECO:0000313" key="4">
    <source>
        <dbReference type="Proteomes" id="UP000528286"/>
    </source>
</evidence>
<dbReference type="InterPro" id="IPR039422">
    <property type="entry name" value="MarR/SlyA-like"/>
</dbReference>
<feature type="domain" description="HTH marR-type" evidence="2">
    <location>
        <begin position="11"/>
        <end position="144"/>
    </location>
</feature>
<protein>
    <submittedName>
        <fullName evidence="3">DNA-binding MarR family transcriptional regulator</fullName>
    </submittedName>
</protein>
<proteinExistence type="predicted"/>
<evidence type="ECO:0000256" key="1">
    <source>
        <dbReference type="SAM" id="MobiDB-lite"/>
    </source>
</evidence>
<dbReference type="PROSITE" id="PS50995">
    <property type="entry name" value="HTH_MARR_2"/>
    <property type="match status" value="1"/>
</dbReference>
<dbReference type="InterPro" id="IPR036388">
    <property type="entry name" value="WH-like_DNA-bd_sf"/>
</dbReference>
<keyword evidence="4" id="KW-1185">Reference proteome</keyword>
<dbReference type="SMART" id="SM00347">
    <property type="entry name" value="HTH_MARR"/>
    <property type="match status" value="1"/>
</dbReference>
<dbReference type="GO" id="GO:0006950">
    <property type="term" value="P:response to stress"/>
    <property type="evidence" value="ECO:0007669"/>
    <property type="project" value="TreeGrafter"/>
</dbReference>
<dbReference type="InterPro" id="IPR036390">
    <property type="entry name" value="WH_DNA-bd_sf"/>
</dbReference>
<feature type="region of interest" description="Disordered" evidence="1">
    <location>
        <begin position="195"/>
        <end position="214"/>
    </location>
</feature>
<dbReference type="Proteomes" id="UP000528286">
    <property type="component" value="Unassembled WGS sequence"/>
</dbReference>
<dbReference type="GO" id="GO:0003677">
    <property type="term" value="F:DNA binding"/>
    <property type="evidence" value="ECO:0007669"/>
    <property type="project" value="UniProtKB-KW"/>
</dbReference>
<dbReference type="SUPFAM" id="SSF46785">
    <property type="entry name" value="Winged helix' DNA-binding domain"/>
    <property type="match status" value="1"/>
</dbReference>
<gene>
    <name evidence="3" type="ORF">GGR23_000784</name>
</gene>
<dbReference type="Gene3D" id="1.10.10.10">
    <property type="entry name" value="Winged helix-like DNA-binding domain superfamily/Winged helix DNA-binding domain"/>
    <property type="match status" value="1"/>
</dbReference>
<evidence type="ECO:0000259" key="2">
    <source>
        <dbReference type="PROSITE" id="PS50995"/>
    </source>
</evidence>
<dbReference type="GO" id="GO:0003700">
    <property type="term" value="F:DNA-binding transcription factor activity"/>
    <property type="evidence" value="ECO:0007669"/>
    <property type="project" value="InterPro"/>
</dbReference>
<reference evidence="3 4" key="1">
    <citation type="submission" date="2020-08" db="EMBL/GenBank/DDBJ databases">
        <title>Genomic Encyclopedia of Type Strains, Phase IV (KMG-IV): sequencing the most valuable type-strain genomes for metagenomic binning, comparative biology and taxonomic classification.</title>
        <authorList>
            <person name="Goeker M."/>
        </authorList>
    </citation>
    <scope>NUCLEOTIDE SEQUENCE [LARGE SCALE GENOMIC DNA]</scope>
    <source>
        <strain evidence="3 4">DSM 29853</strain>
    </source>
</reference>
<organism evidence="3 4">
    <name type="scientific">Gellertiella hungarica</name>
    <dbReference type="NCBI Taxonomy" id="1572859"/>
    <lineage>
        <taxon>Bacteria</taxon>
        <taxon>Pseudomonadati</taxon>
        <taxon>Pseudomonadota</taxon>
        <taxon>Alphaproteobacteria</taxon>
        <taxon>Hyphomicrobiales</taxon>
        <taxon>Rhizobiaceae</taxon>
        <taxon>Gellertiella</taxon>
    </lineage>
</organism>
<dbReference type="PRINTS" id="PR00598">
    <property type="entry name" value="HTHMARR"/>
</dbReference>